<protein>
    <submittedName>
        <fullName evidence="3">Type IV pilus biogenesis protein PilE</fullName>
    </submittedName>
</protein>
<dbReference type="HOGENOM" id="CLU_091705_6_3_4"/>
<dbReference type="SUPFAM" id="SSF54523">
    <property type="entry name" value="Pili subunits"/>
    <property type="match status" value="1"/>
</dbReference>
<dbReference type="OrthoDB" id="8592370at2"/>
<dbReference type="GO" id="GO:0015627">
    <property type="term" value="C:type II protein secretion system complex"/>
    <property type="evidence" value="ECO:0007669"/>
    <property type="project" value="InterPro"/>
</dbReference>
<proteinExistence type="predicted"/>
<keyword evidence="1" id="KW-0488">Methylation</keyword>
<feature type="transmembrane region" description="Helical" evidence="2">
    <location>
        <begin position="6"/>
        <end position="27"/>
    </location>
</feature>
<dbReference type="InterPro" id="IPR000983">
    <property type="entry name" value="Bac_GSPG_pilin"/>
</dbReference>
<keyword evidence="4" id="KW-1185">Reference proteome</keyword>
<dbReference type="InterPro" id="IPR012902">
    <property type="entry name" value="N_methyl_site"/>
</dbReference>
<accession>W0SLN5</accession>
<dbReference type="STRING" id="1223802.SUTH_02914"/>
<reference evidence="3 4" key="1">
    <citation type="journal article" date="2014" name="Syst. Appl. Microbiol.">
        <title>Complete genomes of freshwater sulfur oxidizers Sulfuricella denitrificans skB26 and Sulfuritalea hydrogenivorans sk43H: genetic insights into the sulfur oxidation pathway of betaproteobacteria.</title>
        <authorList>
            <person name="Watanabe T."/>
            <person name="Kojima H."/>
            <person name="Fukui M."/>
        </authorList>
    </citation>
    <scope>NUCLEOTIDE SEQUENCE [LARGE SCALE GENOMIC DNA]</scope>
    <source>
        <strain evidence="3">DSM22779</strain>
    </source>
</reference>
<evidence type="ECO:0000256" key="1">
    <source>
        <dbReference type="ARBA" id="ARBA00022481"/>
    </source>
</evidence>
<dbReference type="Pfam" id="PF07963">
    <property type="entry name" value="N_methyl"/>
    <property type="match status" value="1"/>
</dbReference>
<keyword evidence="2" id="KW-0472">Membrane</keyword>
<dbReference type="PRINTS" id="PR00813">
    <property type="entry name" value="BCTERIALGSPG"/>
</dbReference>
<keyword evidence="2" id="KW-0812">Transmembrane</keyword>
<dbReference type="RefSeq" id="WP_041100254.1">
    <property type="nucleotide sequence ID" value="NZ_AP012547.1"/>
</dbReference>
<dbReference type="Pfam" id="PF16732">
    <property type="entry name" value="ComP_DUS"/>
    <property type="match status" value="1"/>
</dbReference>
<name>W0SLN5_9PROT</name>
<dbReference type="InterPro" id="IPR045584">
    <property type="entry name" value="Pilin-like"/>
</dbReference>
<dbReference type="EMBL" id="AP012547">
    <property type="protein sequence ID" value="BAO30693.1"/>
    <property type="molecule type" value="Genomic_DNA"/>
</dbReference>
<dbReference type="AlphaFoldDB" id="W0SLN5"/>
<organism evidence="3 4">
    <name type="scientific">Sulfuritalea hydrogenivorans sk43H</name>
    <dbReference type="NCBI Taxonomy" id="1223802"/>
    <lineage>
        <taxon>Bacteria</taxon>
        <taxon>Pseudomonadati</taxon>
        <taxon>Pseudomonadota</taxon>
        <taxon>Betaproteobacteria</taxon>
        <taxon>Nitrosomonadales</taxon>
        <taxon>Sterolibacteriaceae</taxon>
        <taxon>Sulfuritalea</taxon>
    </lineage>
</organism>
<dbReference type="Gene3D" id="3.30.700.10">
    <property type="entry name" value="Glycoprotein, Type 4 Pilin"/>
    <property type="match status" value="1"/>
</dbReference>
<keyword evidence="2" id="KW-1133">Transmembrane helix</keyword>
<dbReference type="Proteomes" id="UP000031637">
    <property type="component" value="Chromosome"/>
</dbReference>
<evidence type="ECO:0000313" key="4">
    <source>
        <dbReference type="Proteomes" id="UP000031637"/>
    </source>
</evidence>
<evidence type="ECO:0000256" key="2">
    <source>
        <dbReference type="SAM" id="Phobius"/>
    </source>
</evidence>
<dbReference type="InterPro" id="IPR031982">
    <property type="entry name" value="PilE-like"/>
</dbReference>
<evidence type="ECO:0000313" key="3">
    <source>
        <dbReference type="EMBL" id="BAO30693.1"/>
    </source>
</evidence>
<dbReference type="KEGG" id="shd:SUTH_02914"/>
<sequence length="150" mass="15910">MKTQNGFSLVELMIVVVIMGILMAIALPNYSDYVIRGKIPDATSTLSTKRVQMEQFFQDNRTYVAAPACTADTTSSKQFDFSCSVAGSATNFTLQAAGKSGMAGFTYRIDESGNKSTVIAAPAPDRWQTTSPTPPATTGGCWVTNVGGSC</sequence>
<dbReference type="NCBIfam" id="TIGR02532">
    <property type="entry name" value="IV_pilin_GFxxxE"/>
    <property type="match status" value="1"/>
</dbReference>
<dbReference type="GO" id="GO:0043683">
    <property type="term" value="P:type IV pilus assembly"/>
    <property type="evidence" value="ECO:0007669"/>
    <property type="project" value="InterPro"/>
</dbReference>
<dbReference type="GO" id="GO:0015628">
    <property type="term" value="P:protein secretion by the type II secretion system"/>
    <property type="evidence" value="ECO:0007669"/>
    <property type="project" value="InterPro"/>
</dbReference>
<gene>
    <name evidence="3" type="ORF">SUTH_02914</name>
</gene>